<name>A0ABU9RS89_9BURK</name>
<keyword evidence="3" id="KW-1003">Cell membrane</keyword>
<sequence>MSLDLAHFTPYASFAGGLMIGAAAALFVLVNGRIAGISGLLGGLLPGSGGERGVSAAFVIGLVAAPLLWRLRAALPAMQIDASAFTLVVAGLLVGIGTRYGSGCTSGHGVCGIARGSRRSFVATGAFMAAGFATVFAVRHLIGG</sequence>
<dbReference type="InterPro" id="IPR007272">
    <property type="entry name" value="Sulf_transp_TsuA/YedE"/>
</dbReference>
<evidence type="ECO:0000256" key="3">
    <source>
        <dbReference type="ARBA" id="ARBA00022475"/>
    </source>
</evidence>
<comment type="caution">
    <text evidence="10">The sequence shown here is derived from an EMBL/GenBank/DDBJ whole genome shotgun (WGS) entry which is preliminary data.</text>
</comment>
<organism evidence="10 11">
    <name type="scientific">Paraburkholderia ferrariae</name>
    <dbReference type="NCBI Taxonomy" id="386056"/>
    <lineage>
        <taxon>Bacteria</taxon>
        <taxon>Pseudomonadati</taxon>
        <taxon>Pseudomonadota</taxon>
        <taxon>Betaproteobacteria</taxon>
        <taxon>Burkholderiales</taxon>
        <taxon>Burkholderiaceae</taxon>
        <taxon>Paraburkholderia</taxon>
    </lineage>
</organism>
<dbReference type="PANTHER" id="PTHR30574:SF1">
    <property type="entry name" value="SULPHUR TRANSPORT DOMAIN-CONTAINING PROTEIN"/>
    <property type="match status" value="1"/>
</dbReference>
<evidence type="ECO:0000313" key="10">
    <source>
        <dbReference type="EMBL" id="MEM5422920.1"/>
    </source>
</evidence>
<feature type="transmembrane region" description="Helical" evidence="9">
    <location>
        <begin position="83"/>
        <end position="100"/>
    </location>
</feature>
<evidence type="ECO:0000256" key="8">
    <source>
        <dbReference type="ARBA" id="ARBA00035655"/>
    </source>
</evidence>
<keyword evidence="5 9" id="KW-0812">Transmembrane</keyword>
<evidence type="ECO:0000256" key="6">
    <source>
        <dbReference type="ARBA" id="ARBA00022989"/>
    </source>
</evidence>
<evidence type="ECO:0000256" key="4">
    <source>
        <dbReference type="ARBA" id="ARBA00022519"/>
    </source>
</evidence>
<keyword evidence="11" id="KW-1185">Reference proteome</keyword>
<evidence type="ECO:0000256" key="1">
    <source>
        <dbReference type="ARBA" id="ARBA00004429"/>
    </source>
</evidence>
<evidence type="ECO:0000256" key="7">
    <source>
        <dbReference type="ARBA" id="ARBA00023136"/>
    </source>
</evidence>
<proteinExistence type="inferred from homology"/>
<evidence type="ECO:0000256" key="9">
    <source>
        <dbReference type="SAM" id="Phobius"/>
    </source>
</evidence>
<comment type="subcellular location">
    <subcellularLocation>
        <location evidence="1">Cell inner membrane</location>
        <topology evidence="1">Multi-pass membrane protein</topology>
    </subcellularLocation>
</comment>
<keyword evidence="4" id="KW-0997">Cell inner membrane</keyword>
<keyword evidence="7 9" id="KW-0472">Membrane</keyword>
<keyword evidence="6 9" id="KW-1133">Transmembrane helix</keyword>
<gene>
    <name evidence="10" type="ORF">VSR73_17825</name>
</gene>
<feature type="transmembrane region" description="Helical" evidence="9">
    <location>
        <begin position="12"/>
        <end position="32"/>
    </location>
</feature>
<feature type="transmembrane region" description="Helical" evidence="9">
    <location>
        <begin position="121"/>
        <end position="142"/>
    </location>
</feature>
<dbReference type="Proteomes" id="UP001489897">
    <property type="component" value="Unassembled WGS sequence"/>
</dbReference>
<comment type="similarity">
    <text evidence="8">Belongs to the TsuA/YedE (TC 9.B.102) family.</text>
</comment>
<dbReference type="RefSeq" id="WP_342947744.1">
    <property type="nucleotide sequence ID" value="NZ_JAYMRV010000005.1"/>
</dbReference>
<dbReference type="EMBL" id="JAYMRV010000005">
    <property type="protein sequence ID" value="MEM5422920.1"/>
    <property type="molecule type" value="Genomic_DNA"/>
</dbReference>
<dbReference type="PANTHER" id="PTHR30574">
    <property type="entry name" value="INNER MEMBRANE PROTEIN YEDE"/>
    <property type="match status" value="1"/>
</dbReference>
<evidence type="ECO:0000256" key="2">
    <source>
        <dbReference type="ARBA" id="ARBA00022448"/>
    </source>
</evidence>
<keyword evidence="2" id="KW-0813">Transport</keyword>
<reference evidence="10 11" key="1">
    <citation type="submission" date="2024-01" db="EMBL/GenBank/DDBJ databases">
        <title>The diversity of rhizobia nodulating Mimosa spp. in eleven states of Brazil covering several biomes is determined by host plant, location, and edaphic factors.</title>
        <authorList>
            <person name="Rouws L."/>
            <person name="Barauna A."/>
            <person name="Beukes C."/>
            <person name="De Faria S.M."/>
            <person name="Gross E."/>
            <person name="Dos Reis Junior F.B."/>
            <person name="Simon M."/>
            <person name="Maluk M."/>
            <person name="Odee D.W."/>
            <person name="Kenicer G."/>
            <person name="Young J.P.W."/>
            <person name="Reis V.M."/>
            <person name="Zilli J."/>
            <person name="James E.K."/>
        </authorList>
    </citation>
    <scope>NUCLEOTIDE SEQUENCE [LARGE SCALE GENOMIC DNA]</scope>
    <source>
        <strain evidence="10 11">JPY167</strain>
    </source>
</reference>
<feature type="transmembrane region" description="Helical" evidence="9">
    <location>
        <begin position="53"/>
        <end position="71"/>
    </location>
</feature>
<evidence type="ECO:0000313" key="11">
    <source>
        <dbReference type="Proteomes" id="UP001489897"/>
    </source>
</evidence>
<accession>A0ABU9RS89</accession>
<protein>
    <submittedName>
        <fullName evidence="10">YeeE/YedE family protein</fullName>
    </submittedName>
</protein>
<evidence type="ECO:0000256" key="5">
    <source>
        <dbReference type="ARBA" id="ARBA00022692"/>
    </source>
</evidence>